<name>D8SGB2_SELML</name>
<dbReference type="Gramene" id="EFJ16658">
    <property type="protein sequence ID" value="EFJ16658"/>
    <property type="gene ID" value="SELMODRAFT_421772"/>
</dbReference>
<keyword evidence="3" id="KW-1185">Reference proteome</keyword>
<dbReference type="AlphaFoldDB" id="D8SGB2"/>
<evidence type="ECO:0000256" key="1">
    <source>
        <dbReference type="SAM" id="MobiDB-lite"/>
    </source>
</evidence>
<organism evidence="3">
    <name type="scientific">Selaginella moellendorffii</name>
    <name type="common">Spikemoss</name>
    <dbReference type="NCBI Taxonomy" id="88036"/>
    <lineage>
        <taxon>Eukaryota</taxon>
        <taxon>Viridiplantae</taxon>
        <taxon>Streptophyta</taxon>
        <taxon>Embryophyta</taxon>
        <taxon>Tracheophyta</taxon>
        <taxon>Lycopodiopsida</taxon>
        <taxon>Selaginellales</taxon>
        <taxon>Selaginellaceae</taxon>
        <taxon>Selaginella</taxon>
    </lineage>
</organism>
<dbReference type="HOGENOM" id="CLU_809860_0_0_1"/>
<evidence type="ECO:0000313" key="2">
    <source>
        <dbReference type="EMBL" id="EFJ16658.1"/>
    </source>
</evidence>
<reference evidence="2 3" key="1">
    <citation type="journal article" date="2011" name="Science">
        <title>The Selaginella genome identifies genetic changes associated with the evolution of vascular plants.</title>
        <authorList>
            <person name="Banks J.A."/>
            <person name="Nishiyama T."/>
            <person name="Hasebe M."/>
            <person name="Bowman J.L."/>
            <person name="Gribskov M."/>
            <person name="dePamphilis C."/>
            <person name="Albert V.A."/>
            <person name="Aono N."/>
            <person name="Aoyama T."/>
            <person name="Ambrose B.A."/>
            <person name="Ashton N.W."/>
            <person name="Axtell M.J."/>
            <person name="Barker E."/>
            <person name="Barker M.S."/>
            <person name="Bennetzen J.L."/>
            <person name="Bonawitz N.D."/>
            <person name="Chapple C."/>
            <person name="Cheng C."/>
            <person name="Correa L.G."/>
            <person name="Dacre M."/>
            <person name="DeBarry J."/>
            <person name="Dreyer I."/>
            <person name="Elias M."/>
            <person name="Engstrom E.M."/>
            <person name="Estelle M."/>
            <person name="Feng L."/>
            <person name="Finet C."/>
            <person name="Floyd S.K."/>
            <person name="Frommer W.B."/>
            <person name="Fujita T."/>
            <person name="Gramzow L."/>
            <person name="Gutensohn M."/>
            <person name="Harholt J."/>
            <person name="Hattori M."/>
            <person name="Heyl A."/>
            <person name="Hirai T."/>
            <person name="Hiwatashi Y."/>
            <person name="Ishikawa M."/>
            <person name="Iwata M."/>
            <person name="Karol K.G."/>
            <person name="Koehler B."/>
            <person name="Kolukisaoglu U."/>
            <person name="Kubo M."/>
            <person name="Kurata T."/>
            <person name="Lalonde S."/>
            <person name="Li K."/>
            <person name="Li Y."/>
            <person name="Litt A."/>
            <person name="Lyons E."/>
            <person name="Manning G."/>
            <person name="Maruyama T."/>
            <person name="Michael T.P."/>
            <person name="Mikami K."/>
            <person name="Miyazaki S."/>
            <person name="Morinaga S."/>
            <person name="Murata T."/>
            <person name="Mueller-Roeber B."/>
            <person name="Nelson D.R."/>
            <person name="Obara M."/>
            <person name="Oguri Y."/>
            <person name="Olmstead R.G."/>
            <person name="Onodera N."/>
            <person name="Petersen B.L."/>
            <person name="Pils B."/>
            <person name="Prigge M."/>
            <person name="Rensing S.A."/>
            <person name="Riano-Pachon D.M."/>
            <person name="Roberts A.W."/>
            <person name="Sato Y."/>
            <person name="Scheller H.V."/>
            <person name="Schulz B."/>
            <person name="Schulz C."/>
            <person name="Shakirov E.V."/>
            <person name="Shibagaki N."/>
            <person name="Shinohara N."/>
            <person name="Shippen D.E."/>
            <person name="Soerensen I."/>
            <person name="Sotooka R."/>
            <person name="Sugimoto N."/>
            <person name="Sugita M."/>
            <person name="Sumikawa N."/>
            <person name="Tanurdzic M."/>
            <person name="Theissen G."/>
            <person name="Ulvskov P."/>
            <person name="Wakazuki S."/>
            <person name="Weng J.K."/>
            <person name="Willats W.W."/>
            <person name="Wipf D."/>
            <person name="Wolf P.G."/>
            <person name="Yang L."/>
            <person name="Zimmer A.D."/>
            <person name="Zhu Q."/>
            <person name="Mitros T."/>
            <person name="Hellsten U."/>
            <person name="Loque D."/>
            <person name="Otillar R."/>
            <person name="Salamov A."/>
            <person name="Schmutz J."/>
            <person name="Shapiro H."/>
            <person name="Lindquist E."/>
            <person name="Lucas S."/>
            <person name="Rokhsar D."/>
            <person name="Grigoriev I.V."/>
        </authorList>
    </citation>
    <scope>NUCLEOTIDE SEQUENCE [LARGE SCALE GENOMIC DNA]</scope>
</reference>
<feature type="region of interest" description="Disordered" evidence="1">
    <location>
        <begin position="1"/>
        <end position="72"/>
    </location>
</feature>
<feature type="compositionally biased region" description="Basic and acidic residues" evidence="1">
    <location>
        <begin position="60"/>
        <end position="72"/>
    </location>
</feature>
<gene>
    <name evidence="2" type="ORF">SELMODRAFT_421772</name>
</gene>
<dbReference type="Proteomes" id="UP000001514">
    <property type="component" value="Unassembled WGS sequence"/>
</dbReference>
<feature type="compositionally biased region" description="Basic and acidic residues" evidence="1">
    <location>
        <begin position="32"/>
        <end position="51"/>
    </location>
</feature>
<dbReference type="EMBL" id="GL377618">
    <property type="protein sequence ID" value="EFJ16658.1"/>
    <property type="molecule type" value="Genomic_DNA"/>
</dbReference>
<sequence length="407" mass="45775">MVRLGSFLRGTIDSGSDKNDDLSYKGSYEENTGSHKDDGEIYFKRSKENRDLSSPTHTQRHNDGMLRGSKSDDGAIYTGNYKNIFTRIQHNLQELSSRSSKSKGPPRVETLLRRLDVVNPAISCEEKGHKLLQPGSPLLLEDEEDSHFEALKNWNIKEMTELAWSSGLSDDNSADWEGHVESRSQLKDDDGDSDYEALKTWNVKEMTRSAWSAGRFPNVNLSSQSIETDKLDSPGQLFEVPQQDLLSSLYSEPEEEKLSFEVTKDTLGLHSIDGNDSQLEGDGHSDCEELRSAGQFDISEIQEELRSAGRFDISEIQDEEEDGYNQGYDSPGKLFEVDSLCFKLEDDCPGKLFEVSQHDSVSFKPEEENFDFEFPKNPLDGIYKSGARLALQSLVGFTTGNSDTLDW</sequence>
<protein>
    <submittedName>
        <fullName evidence="2">Uncharacterized protein</fullName>
    </submittedName>
</protein>
<accession>D8SGB2</accession>
<dbReference type="KEGG" id="smo:SELMODRAFT_421772"/>
<proteinExistence type="predicted"/>
<evidence type="ECO:0000313" key="3">
    <source>
        <dbReference type="Proteomes" id="UP000001514"/>
    </source>
</evidence>
<feature type="region of interest" description="Disordered" evidence="1">
    <location>
        <begin position="173"/>
        <end position="193"/>
    </location>
</feature>
<dbReference type="InParanoid" id="D8SGB2"/>
<feature type="compositionally biased region" description="Basic and acidic residues" evidence="1">
    <location>
        <begin position="176"/>
        <end position="188"/>
    </location>
</feature>